<keyword evidence="2" id="KW-1185">Reference proteome</keyword>
<comment type="caution">
    <text evidence="1">The sequence shown here is derived from an EMBL/GenBank/DDBJ whole genome shotgun (WGS) entry which is preliminary data.</text>
</comment>
<dbReference type="AlphaFoldDB" id="A0A099T2X7"/>
<evidence type="ECO:0000313" key="2">
    <source>
        <dbReference type="Proteomes" id="UP000029859"/>
    </source>
</evidence>
<protein>
    <submittedName>
        <fullName evidence="1">Uncharacterized protein</fullName>
    </submittedName>
</protein>
<accession>A0A099T2X7</accession>
<sequence length="418" mass="48458">MAVRQTLKTREFGYELSGFEHNLIFEKDEIGFVRFDGRSRSIFYLDPSPFLQSPKREIYAIRDSDVPLPAKNEFIEVTSFELERVVSGRMNNLVNTNVKYVRSWEKADPKKLLHRKVMNSEEYVDFFKRPFKKEAENIDEIAQTLALCSVSSNAVGINEKGGIDSGIISKKSGWEHFKSIMRIIPKEFKSTKSAYYYNSLEVEKNVNPKDSLEVNLSIFNPKEMFVHVPVTFDIDTRRRDEYLKDITFEIPFARAQLIDSLMFQPEITKKAEKRLTDRIYDMIETFTHADTFSYKQDLGDAAPKIASSIARMNFKSEVSVDDVDNGYNNWLDMFHHSQQFRDSNLETNEIFRLPENAKNLYLEMEQYFGVDTIIDIADIEKITRLSPKALSDAIAKLVNVGAVYSPRQKSIKLLSFRI</sequence>
<organism evidence="1 2">
    <name type="scientific">Methanococcoides methylutens</name>
    <dbReference type="NCBI Taxonomy" id="2226"/>
    <lineage>
        <taxon>Archaea</taxon>
        <taxon>Methanobacteriati</taxon>
        <taxon>Methanobacteriota</taxon>
        <taxon>Stenosarchaea group</taxon>
        <taxon>Methanomicrobia</taxon>
        <taxon>Methanosarcinales</taxon>
        <taxon>Methanosarcinaceae</taxon>
        <taxon>Methanococcoides</taxon>
    </lineage>
</organism>
<dbReference type="OrthoDB" id="106058at2157"/>
<evidence type="ECO:0000313" key="1">
    <source>
        <dbReference type="EMBL" id="KGK98533.1"/>
    </source>
</evidence>
<name>A0A099T2X7_METMT</name>
<proteinExistence type="predicted"/>
<dbReference type="Proteomes" id="UP000029859">
    <property type="component" value="Unassembled WGS sequence"/>
</dbReference>
<dbReference type="RefSeq" id="WP_048196089.1">
    <property type="nucleotide sequence ID" value="NZ_CAAGSM010000004.1"/>
</dbReference>
<dbReference type="EMBL" id="JRHO01000014">
    <property type="protein sequence ID" value="KGK98533.1"/>
    <property type="molecule type" value="Genomic_DNA"/>
</dbReference>
<gene>
    <name evidence="1" type="ORF">LI82_12645</name>
</gene>
<reference evidence="1 2" key="1">
    <citation type="submission" date="2014-09" db="EMBL/GenBank/DDBJ databases">
        <title>Draft genome sequence of an obligately methylotrophic methanogen, Methanococcoides methylutens, isolated from marine sediment.</title>
        <authorList>
            <person name="Guan Y."/>
            <person name="Ngugi D.K."/>
            <person name="Blom J."/>
            <person name="Ali S."/>
            <person name="Ferry J.G."/>
            <person name="Stingl U."/>
        </authorList>
    </citation>
    <scope>NUCLEOTIDE SEQUENCE [LARGE SCALE GENOMIC DNA]</scope>
    <source>
        <strain evidence="1 2">DSM 2657</strain>
    </source>
</reference>